<sequence>MYKSTLRINPELQNLALSTEKSLEAQSFLKKFATNSPNEMTSKV</sequence>
<protein>
    <submittedName>
        <fullName evidence="1">Uncharacterized protein</fullName>
    </submittedName>
</protein>
<name>A0A2P2J091_RHIMU</name>
<evidence type="ECO:0000313" key="1">
    <source>
        <dbReference type="EMBL" id="MBW86876.1"/>
    </source>
</evidence>
<dbReference type="AlphaFoldDB" id="A0A2P2J091"/>
<proteinExistence type="predicted"/>
<organism evidence="1">
    <name type="scientific">Rhizophora mucronata</name>
    <name type="common">Asiatic mangrove</name>
    <dbReference type="NCBI Taxonomy" id="61149"/>
    <lineage>
        <taxon>Eukaryota</taxon>
        <taxon>Viridiplantae</taxon>
        <taxon>Streptophyta</taxon>
        <taxon>Embryophyta</taxon>
        <taxon>Tracheophyta</taxon>
        <taxon>Spermatophyta</taxon>
        <taxon>Magnoliopsida</taxon>
        <taxon>eudicotyledons</taxon>
        <taxon>Gunneridae</taxon>
        <taxon>Pentapetalae</taxon>
        <taxon>rosids</taxon>
        <taxon>fabids</taxon>
        <taxon>Malpighiales</taxon>
        <taxon>Rhizophoraceae</taxon>
        <taxon>Rhizophora</taxon>
    </lineage>
</organism>
<reference evidence="1" key="1">
    <citation type="submission" date="2018-02" db="EMBL/GenBank/DDBJ databases">
        <title>Rhizophora mucronata_Transcriptome.</title>
        <authorList>
            <person name="Meera S.P."/>
            <person name="Sreeshan A."/>
            <person name="Augustine A."/>
        </authorList>
    </citation>
    <scope>NUCLEOTIDE SEQUENCE</scope>
    <source>
        <tissue evidence="1">Leaf</tissue>
    </source>
</reference>
<accession>A0A2P2J091</accession>
<dbReference type="EMBL" id="GGEC01006393">
    <property type="protein sequence ID" value="MBW86876.1"/>
    <property type="molecule type" value="Transcribed_RNA"/>
</dbReference>